<evidence type="ECO:0000313" key="23">
    <source>
        <dbReference type="Proteomes" id="UP000194841"/>
    </source>
</evidence>
<protein>
    <recommendedName>
        <fullName evidence="3">histidine kinase</fullName>
        <ecNumber evidence="3">2.7.13.3</ecNumber>
    </recommendedName>
</protein>
<dbReference type="GO" id="GO:0005886">
    <property type="term" value="C:plasma membrane"/>
    <property type="evidence" value="ECO:0007669"/>
    <property type="project" value="UniProtKB-SubCell"/>
</dbReference>
<dbReference type="InterPro" id="IPR036890">
    <property type="entry name" value="HATPase_C_sf"/>
</dbReference>
<keyword evidence="4" id="KW-1003">Cell membrane</keyword>
<dbReference type="Gene3D" id="1.20.120.160">
    <property type="entry name" value="HPT domain"/>
    <property type="match status" value="1"/>
</dbReference>
<dbReference type="Gene3D" id="3.40.50.2300">
    <property type="match status" value="1"/>
</dbReference>
<dbReference type="Proteomes" id="UP000194841">
    <property type="component" value="Unassembled WGS sequence"/>
</dbReference>
<name>A0A244CU25_PSEDV</name>
<comment type="catalytic activity">
    <reaction evidence="1">
        <text>ATP + protein L-histidine = ADP + protein N-phospho-L-histidine.</text>
        <dbReference type="EC" id="2.7.13.3"/>
    </reaction>
</comment>
<dbReference type="InterPro" id="IPR005467">
    <property type="entry name" value="His_kinase_dom"/>
</dbReference>
<feature type="modified residue" description="Phosphohistidine" evidence="14">
    <location>
        <position position="833"/>
    </location>
</feature>
<keyword evidence="11 17" id="KW-1133">Transmembrane helix</keyword>
<feature type="coiled-coil region" evidence="16">
    <location>
        <begin position="385"/>
        <end position="415"/>
    </location>
</feature>
<dbReference type="SUPFAM" id="SSF47226">
    <property type="entry name" value="Histidine-containing phosphotransfer domain, HPT domain"/>
    <property type="match status" value="1"/>
</dbReference>
<proteinExistence type="predicted"/>
<dbReference type="Pfam" id="PF02518">
    <property type="entry name" value="HATPase_c"/>
    <property type="match status" value="1"/>
</dbReference>
<evidence type="ECO:0000256" key="17">
    <source>
        <dbReference type="SAM" id="Phobius"/>
    </source>
</evidence>
<keyword evidence="12" id="KW-0902">Two-component regulatory system</keyword>
<evidence type="ECO:0000256" key="3">
    <source>
        <dbReference type="ARBA" id="ARBA00012438"/>
    </source>
</evidence>
<dbReference type="InterPro" id="IPR003594">
    <property type="entry name" value="HATPase_dom"/>
</dbReference>
<evidence type="ECO:0000256" key="4">
    <source>
        <dbReference type="ARBA" id="ARBA00022475"/>
    </source>
</evidence>
<dbReference type="InterPro" id="IPR008207">
    <property type="entry name" value="Sig_transdc_His_kin_Hpt_dom"/>
</dbReference>
<dbReference type="InterPro" id="IPR001789">
    <property type="entry name" value="Sig_transdc_resp-reg_receiver"/>
</dbReference>
<dbReference type="InterPro" id="IPR011006">
    <property type="entry name" value="CheY-like_superfamily"/>
</dbReference>
<evidence type="ECO:0000256" key="5">
    <source>
        <dbReference type="ARBA" id="ARBA00022553"/>
    </source>
</evidence>
<keyword evidence="5 15" id="KW-0597">Phosphoprotein</keyword>
<dbReference type="SUPFAM" id="SSF158472">
    <property type="entry name" value="HAMP domain-like"/>
    <property type="match status" value="1"/>
</dbReference>
<dbReference type="EMBL" id="MWPV01000001">
    <property type="protein sequence ID" value="OUL59105.1"/>
    <property type="molecule type" value="Genomic_DNA"/>
</dbReference>
<dbReference type="InterPro" id="IPR036097">
    <property type="entry name" value="HisK_dim/P_sf"/>
</dbReference>
<evidence type="ECO:0000256" key="11">
    <source>
        <dbReference type="ARBA" id="ARBA00022989"/>
    </source>
</evidence>
<keyword evidence="23" id="KW-1185">Reference proteome</keyword>
<gene>
    <name evidence="22" type="ORF">B1199_02170</name>
</gene>
<dbReference type="PANTHER" id="PTHR45339:SF1">
    <property type="entry name" value="HYBRID SIGNAL TRANSDUCTION HISTIDINE KINASE J"/>
    <property type="match status" value="1"/>
</dbReference>
<evidence type="ECO:0000259" key="21">
    <source>
        <dbReference type="PROSITE" id="PS50894"/>
    </source>
</evidence>
<dbReference type="PROSITE" id="PS50110">
    <property type="entry name" value="RESPONSE_REGULATORY"/>
    <property type="match status" value="1"/>
</dbReference>
<dbReference type="Pfam" id="PF00072">
    <property type="entry name" value="Response_reg"/>
    <property type="match status" value="1"/>
</dbReference>
<evidence type="ECO:0000259" key="20">
    <source>
        <dbReference type="PROSITE" id="PS50885"/>
    </source>
</evidence>
<feature type="domain" description="HAMP" evidence="20">
    <location>
        <begin position="316"/>
        <end position="368"/>
    </location>
</feature>
<dbReference type="PROSITE" id="PS50894">
    <property type="entry name" value="HPT"/>
    <property type="match status" value="1"/>
</dbReference>
<dbReference type="SUPFAM" id="SSF55874">
    <property type="entry name" value="ATPase domain of HSP90 chaperone/DNA topoisomerase II/histidine kinase"/>
    <property type="match status" value="1"/>
</dbReference>
<comment type="caution">
    <text evidence="22">The sequence shown here is derived from an EMBL/GenBank/DDBJ whole genome shotgun (WGS) entry which is preliminary data.</text>
</comment>
<dbReference type="FunFam" id="1.10.287.130:FF:000001">
    <property type="entry name" value="Two-component sensor histidine kinase"/>
    <property type="match status" value="1"/>
</dbReference>
<dbReference type="AlphaFoldDB" id="A0A244CU25"/>
<dbReference type="SMART" id="SM00304">
    <property type="entry name" value="HAMP"/>
    <property type="match status" value="1"/>
</dbReference>
<evidence type="ECO:0000256" key="12">
    <source>
        <dbReference type="ARBA" id="ARBA00023012"/>
    </source>
</evidence>
<dbReference type="CDD" id="cd00088">
    <property type="entry name" value="HPT"/>
    <property type="match status" value="1"/>
</dbReference>
<dbReference type="InterPro" id="IPR003660">
    <property type="entry name" value="HAMP_dom"/>
</dbReference>
<feature type="transmembrane region" description="Helical" evidence="17">
    <location>
        <begin position="12"/>
        <end position="30"/>
    </location>
</feature>
<dbReference type="Gene3D" id="6.10.340.10">
    <property type="match status" value="1"/>
</dbReference>
<dbReference type="CDD" id="cd00082">
    <property type="entry name" value="HisKA"/>
    <property type="match status" value="1"/>
</dbReference>
<dbReference type="GO" id="GO:0000155">
    <property type="term" value="F:phosphorelay sensor kinase activity"/>
    <property type="evidence" value="ECO:0007669"/>
    <property type="project" value="InterPro"/>
</dbReference>
<dbReference type="Pfam" id="PF00512">
    <property type="entry name" value="HisKA"/>
    <property type="match status" value="1"/>
</dbReference>
<evidence type="ECO:0000256" key="10">
    <source>
        <dbReference type="ARBA" id="ARBA00022840"/>
    </source>
</evidence>
<evidence type="ECO:0000256" key="14">
    <source>
        <dbReference type="PROSITE-ProRule" id="PRU00110"/>
    </source>
</evidence>
<dbReference type="FunFam" id="3.30.565.10:FF:000010">
    <property type="entry name" value="Sensor histidine kinase RcsC"/>
    <property type="match status" value="1"/>
</dbReference>
<sequence>MIKSKLSIKLLWYVTPLVIVPLLFLGGFALSNVTQFTERQAELSVSRFVEQQQQKIFNYTESFHATTELLSNSPVLFEFLDDYENKTSNKVVNPGSLLDVFVSYTDAYPDILSIDLITPDGKSIAFYSSDLFATSDSYHFTDNLKNSSIRRQQFMFQNDQGATSLYFAQQIFKADYHLESPKLLAYLIVHLDPSVLNTSILETPFENTLNIVLNEEGKILFSSDFSKLGRFLTEFEYKSIITAAEQAHLIELQLNTLDDEERMIYANQMNGGAYYVSSIPKNILYESGKAITLFTALVVFASVIFLPILIFIVVRSLLLTPLEMLAEASHRVGDGDLKILLPIEREDEMGSLFQDFNHMVSQIRHYQGQLEDYKEHLEEKVSARTHELAKMNHQLEKAMNQAEQASQLKSRFLANMSHEIRTPLTAIMGFTEQMLTKEPDDKKAQHLNTVLRNSRHLLELINNILDLSKIEAEKLEVEQKPLEINQLIDDITSVVEVLAQDKQLEFNIHYHYPLPRTINSDVTRLKQVLLNVCTNAVKFTSEGSVTLSINAQQDLRLIEFKVQDTGIGMSTQELSRIFKPFEQADSSTTRKFGGTGLGLCISKNLAQILGGDVEVSSELTKGSCFTITVAAHNEHIPVEVIKSAADLAQLKPSQTPFKATHYQAHILVAEDNLDNQELIRLLLEQWGLEPHFANNGAQAVELALKNDYDLILMDMQMPVMGGLEATKMLRNTAYDGPIIALTANVMKNDIDTYLAAGCDESLAKPIDKQELENTLEKYLSLQHDSTKKWEEVLKSDQFKQISANYKAKMPQLHQELTELYSAKDWEQLVALAHSIKGSAGCFGFTHISEAASELESCLKNKNQDSLDYQFLKLEKSITYVLQMD</sequence>
<dbReference type="CDD" id="cd06225">
    <property type="entry name" value="HAMP"/>
    <property type="match status" value="1"/>
</dbReference>
<dbReference type="RefSeq" id="WP_086742500.1">
    <property type="nucleotide sequence ID" value="NZ_MWPV01000001.1"/>
</dbReference>
<dbReference type="PANTHER" id="PTHR45339">
    <property type="entry name" value="HYBRID SIGNAL TRANSDUCTION HISTIDINE KINASE J"/>
    <property type="match status" value="1"/>
</dbReference>
<evidence type="ECO:0000256" key="15">
    <source>
        <dbReference type="PROSITE-ProRule" id="PRU00169"/>
    </source>
</evidence>
<dbReference type="InterPro" id="IPR004358">
    <property type="entry name" value="Sig_transdc_His_kin-like_C"/>
</dbReference>
<dbReference type="SMART" id="SM00073">
    <property type="entry name" value="HPT"/>
    <property type="match status" value="1"/>
</dbReference>
<evidence type="ECO:0000256" key="1">
    <source>
        <dbReference type="ARBA" id="ARBA00000085"/>
    </source>
</evidence>
<dbReference type="SMART" id="SM00387">
    <property type="entry name" value="HATPase_c"/>
    <property type="match status" value="1"/>
</dbReference>
<feature type="domain" description="Histidine kinase" evidence="18">
    <location>
        <begin position="415"/>
        <end position="633"/>
    </location>
</feature>
<dbReference type="PROSITE" id="PS50109">
    <property type="entry name" value="HIS_KIN"/>
    <property type="match status" value="1"/>
</dbReference>
<evidence type="ECO:0000256" key="2">
    <source>
        <dbReference type="ARBA" id="ARBA00004651"/>
    </source>
</evidence>
<feature type="domain" description="HPt" evidence="21">
    <location>
        <begin position="794"/>
        <end position="884"/>
    </location>
</feature>
<dbReference type="GO" id="GO:0005524">
    <property type="term" value="F:ATP binding"/>
    <property type="evidence" value="ECO:0007669"/>
    <property type="project" value="UniProtKB-KW"/>
</dbReference>
<evidence type="ECO:0000256" key="7">
    <source>
        <dbReference type="ARBA" id="ARBA00022692"/>
    </source>
</evidence>
<dbReference type="Pfam" id="PF01627">
    <property type="entry name" value="Hpt"/>
    <property type="match status" value="1"/>
</dbReference>
<dbReference type="InterPro" id="IPR003661">
    <property type="entry name" value="HisK_dim/P_dom"/>
</dbReference>
<keyword evidence="7 17" id="KW-0812">Transmembrane</keyword>
<dbReference type="CDD" id="cd17546">
    <property type="entry name" value="REC_hyHK_CKI1_RcsC-like"/>
    <property type="match status" value="1"/>
</dbReference>
<dbReference type="PROSITE" id="PS50885">
    <property type="entry name" value="HAMP"/>
    <property type="match status" value="1"/>
</dbReference>
<dbReference type="Gene3D" id="1.10.287.130">
    <property type="match status" value="1"/>
</dbReference>
<dbReference type="SMART" id="SM00388">
    <property type="entry name" value="HisKA"/>
    <property type="match status" value="1"/>
</dbReference>
<accession>A0A244CU25</accession>
<dbReference type="SUPFAM" id="SSF47384">
    <property type="entry name" value="Homodimeric domain of signal transducing histidine kinase"/>
    <property type="match status" value="1"/>
</dbReference>
<feature type="domain" description="Response regulatory" evidence="19">
    <location>
        <begin position="665"/>
        <end position="779"/>
    </location>
</feature>
<keyword evidence="16" id="KW-0175">Coiled coil</keyword>
<evidence type="ECO:0000259" key="18">
    <source>
        <dbReference type="PROSITE" id="PS50109"/>
    </source>
</evidence>
<keyword evidence="13 17" id="KW-0472">Membrane</keyword>
<evidence type="ECO:0000313" key="22">
    <source>
        <dbReference type="EMBL" id="OUL59105.1"/>
    </source>
</evidence>
<dbReference type="SMART" id="SM00448">
    <property type="entry name" value="REC"/>
    <property type="match status" value="1"/>
</dbReference>
<dbReference type="Gene3D" id="3.30.565.10">
    <property type="entry name" value="Histidine kinase-like ATPase, C-terminal domain"/>
    <property type="match status" value="1"/>
</dbReference>
<dbReference type="InterPro" id="IPR036641">
    <property type="entry name" value="HPT_dom_sf"/>
</dbReference>
<comment type="subcellular location">
    <subcellularLocation>
        <location evidence="2">Cell membrane</location>
        <topology evidence="2">Multi-pass membrane protein</topology>
    </subcellularLocation>
</comment>
<keyword evidence="9 22" id="KW-0418">Kinase</keyword>
<evidence type="ECO:0000256" key="8">
    <source>
        <dbReference type="ARBA" id="ARBA00022741"/>
    </source>
</evidence>
<dbReference type="CDD" id="cd16922">
    <property type="entry name" value="HATPase_EvgS-ArcB-TorS-like"/>
    <property type="match status" value="1"/>
</dbReference>
<dbReference type="OrthoDB" id="9810730at2"/>
<evidence type="ECO:0000256" key="6">
    <source>
        <dbReference type="ARBA" id="ARBA00022679"/>
    </source>
</evidence>
<keyword evidence="10" id="KW-0067">ATP-binding</keyword>
<evidence type="ECO:0000259" key="19">
    <source>
        <dbReference type="PROSITE" id="PS50110"/>
    </source>
</evidence>
<evidence type="ECO:0000256" key="16">
    <source>
        <dbReference type="SAM" id="Coils"/>
    </source>
</evidence>
<dbReference type="EC" id="2.7.13.3" evidence="3"/>
<organism evidence="22 23">
    <name type="scientific">Pseudoalteromonas ulvae</name>
    <dbReference type="NCBI Taxonomy" id="107327"/>
    <lineage>
        <taxon>Bacteria</taxon>
        <taxon>Pseudomonadati</taxon>
        <taxon>Pseudomonadota</taxon>
        <taxon>Gammaproteobacteria</taxon>
        <taxon>Alteromonadales</taxon>
        <taxon>Pseudoalteromonadaceae</taxon>
        <taxon>Pseudoalteromonas</taxon>
    </lineage>
</organism>
<dbReference type="PRINTS" id="PR00344">
    <property type="entry name" value="BCTRLSENSOR"/>
</dbReference>
<reference evidence="22 23" key="1">
    <citation type="submission" date="2017-02" db="EMBL/GenBank/DDBJ databases">
        <title>Pseudoalteromonas ulvae TC14 Genome.</title>
        <authorList>
            <person name="Molmeret M."/>
        </authorList>
    </citation>
    <scope>NUCLEOTIDE SEQUENCE [LARGE SCALE GENOMIC DNA]</scope>
    <source>
        <strain evidence="22">TC14</strain>
    </source>
</reference>
<keyword evidence="6" id="KW-0808">Transferase</keyword>
<dbReference type="SUPFAM" id="SSF52172">
    <property type="entry name" value="CheY-like"/>
    <property type="match status" value="1"/>
</dbReference>
<feature type="modified residue" description="4-aspartylphosphate" evidence="15">
    <location>
        <position position="714"/>
    </location>
</feature>
<feature type="transmembrane region" description="Helical" evidence="17">
    <location>
        <begin position="290"/>
        <end position="314"/>
    </location>
</feature>
<evidence type="ECO:0000256" key="13">
    <source>
        <dbReference type="ARBA" id="ARBA00023136"/>
    </source>
</evidence>
<evidence type="ECO:0000256" key="9">
    <source>
        <dbReference type="ARBA" id="ARBA00022777"/>
    </source>
</evidence>
<dbReference type="Pfam" id="PF00672">
    <property type="entry name" value="HAMP"/>
    <property type="match status" value="1"/>
</dbReference>
<keyword evidence="8" id="KW-0547">Nucleotide-binding</keyword>